<dbReference type="Pfam" id="PF01547">
    <property type="entry name" value="SBP_bac_1"/>
    <property type="match status" value="1"/>
</dbReference>
<organism evidence="1">
    <name type="scientific">uncultured bacterium contig00100</name>
    <dbReference type="NCBI Taxonomy" id="1181567"/>
    <lineage>
        <taxon>Bacteria</taxon>
        <taxon>environmental samples</taxon>
    </lineage>
</organism>
<accession>A0A806KCW1</accession>
<dbReference type="SUPFAM" id="SSF53850">
    <property type="entry name" value="Periplasmic binding protein-like II"/>
    <property type="match status" value="1"/>
</dbReference>
<sequence>MIKDSILIRFLLFALLLFVVVPVWGKGNVDPKQLKGANIVIGNWWENYNTDTWKPRSDYEERELEYRKKIQRDYGFKIQARQIASYEQIGAVAATSTMAGKPAAQVVFLEPRVAMTMHNRRLLAPLSDSKAVDFNATDPVVWNQDVRRSFTFNNKVYAMSIGYGSSMHAQVLYFNKRLFREAGLDPNLPYDMQKAGTWKWDAFLEICKKLTRDINNDGIIDTYAMTADLSTEILDAIVSSNGANYIDRDSRGRFVNATGRPEFLEALQFSMRLKREGVMMPEPENKAWNWYQAMFNNGRVAIRIEPHYVAGQLGNMEDDWGMVLFPMGPRAKNYVVYTDENVMVVPSTYKGNELDKILMAVQLWFTPLDDDWKSGIYHSYRDTRAVDETVALIRNPSLQVWKYHLFIPGLERGDIAWAMWWHEGDPAQLVESVEKSWNALIDEANKIISK</sequence>
<dbReference type="AlphaFoldDB" id="A0A806KCW1"/>
<dbReference type="InterPro" id="IPR006059">
    <property type="entry name" value="SBP"/>
</dbReference>
<protein>
    <submittedName>
        <fullName evidence="1">N-acetyl-D-glucosamine ABC transport system, sugar-binding protein</fullName>
    </submittedName>
</protein>
<reference evidence="1" key="1">
    <citation type="submission" date="2012-03" db="EMBL/GenBank/DDBJ databases">
        <title>Functional metagenomics reveals considerable lignocellulase gene clusters in the gut microbiome of a wood-feeding higher termite.</title>
        <authorList>
            <person name="Liu N."/>
        </authorList>
    </citation>
    <scope>NUCLEOTIDE SEQUENCE</scope>
</reference>
<dbReference type="Gene3D" id="3.40.190.10">
    <property type="entry name" value="Periplasmic binding protein-like II"/>
    <property type="match status" value="1"/>
</dbReference>
<dbReference type="EMBL" id="JQ844193">
    <property type="protein sequence ID" value="AGS52437.1"/>
    <property type="molecule type" value="Genomic_DNA"/>
</dbReference>
<proteinExistence type="predicted"/>
<dbReference type="InterPro" id="IPR050490">
    <property type="entry name" value="Bact_solute-bd_prot1"/>
</dbReference>
<dbReference type="PANTHER" id="PTHR43649">
    <property type="entry name" value="ARABINOSE-BINDING PROTEIN-RELATED"/>
    <property type="match status" value="1"/>
</dbReference>
<evidence type="ECO:0000313" key="1">
    <source>
        <dbReference type="EMBL" id="AGS52437.1"/>
    </source>
</evidence>
<name>A0A806KCW1_9BACT</name>